<proteinExistence type="predicted"/>
<name>A0A940DKJ1_9BACT</name>
<evidence type="ECO:0000313" key="1">
    <source>
        <dbReference type="EMBL" id="MBO8439392.1"/>
    </source>
</evidence>
<dbReference type="EMBL" id="JADIMV010000037">
    <property type="protein sequence ID" value="MBO8439392.1"/>
    <property type="molecule type" value="Genomic_DNA"/>
</dbReference>
<evidence type="ECO:0000313" key="2">
    <source>
        <dbReference type="Proteomes" id="UP000712007"/>
    </source>
</evidence>
<sequence>MEHSNGYNVVVYKKFSFPAGRYDLAFDCLVGGELAEDGSVRDGLKVAWIPESFKEPTAGFGGVFPNYALLYSFKSSDGRNEFANTGWENITGTVDVSATESGYYLAFVWKTNGGSTVSNPGACIDNIQLALQREGECAERPADISVSLSATDGNGIISWKGSAVKYDLMYRQTNVSGEGYVGEVTGLTSASYSIAINSIPEGIYSVFVRSICGADTSIWSVAENVFLYDVSSHCLDYLNFDAQGVECTYGDFSNPYRTVGVRNYGYESKNSIHTIHYRQDEYDPRTNYQLKTVPDGAMASVRISNWTELQTVSGSITYTYTVTDDADVLKLQYAAVLQYEPYHSENDQTRIIVEILDAESDTLVSTCTYSNFNAKGVDNDKVRGWNRIEAGELPAGTVELDNPILWCDWTVIGINLAEYVGRTFKIRLTLKPCGANYHFAYAYFTLDCDKGEIEGVSCGEHPDTLSVPEGFIYEWYKTHDETRTVVCDKNFLEIMPDDTSSYSVDLIFPENDNCYFTLNASALPKEPIAKVSYTIDYSDCHSVVRLDNQTQVFGFWEGDTIETFEKCKAHAWDLGRYGTSNEYAPVINVPAEGDTFEISLMTSIDSDWKCADMKEFLIAVPSIVQDTTVVKYEICDGASVMHDGQEYSESGRIELHYSNSETGCDSVVVLEISKIATDTVFDSDTVCTDELPVVFHGDSLMTTGEYKHVVKSSIGCDSIVYVFDLTVNQALVADLSSDNVELCADYGTFSVPFTLYEGVATDYRIVYSEVAHDNLFADSDVMPIDGDNEVIVELPDDVRPGNYRADIMLFGGECDSVVLPLTIKVYYPSTVIAQRWNDVLALKNAEYNGGYEFSSYQWYENGTQLHGETRPILYLPDSMDYSAEYSMLLTRADDGVTTFTCPVVPQKYADADIEVFPTVVFSGGFVEVVSGQKVSARLYNISGQLVDSYDIMPGRSMLRMPVNDGMYVLSVICPDGMSENIKIIVRR</sequence>
<organism evidence="1 2">
    <name type="scientific">Candidatus Aphodosoma intestinipullorum</name>
    <dbReference type="NCBI Taxonomy" id="2840674"/>
    <lineage>
        <taxon>Bacteria</taxon>
        <taxon>Pseudomonadati</taxon>
        <taxon>Bacteroidota</taxon>
        <taxon>Bacteroidia</taxon>
        <taxon>Bacteroidales</taxon>
        <taxon>Candidatus Aphodosoma</taxon>
    </lineage>
</organism>
<accession>A0A940DKJ1</accession>
<reference evidence="1" key="1">
    <citation type="submission" date="2020-10" db="EMBL/GenBank/DDBJ databases">
        <authorList>
            <person name="Gilroy R."/>
        </authorList>
    </citation>
    <scope>NUCLEOTIDE SEQUENCE</scope>
    <source>
        <strain evidence="1">3924</strain>
    </source>
</reference>
<dbReference type="AlphaFoldDB" id="A0A940DKJ1"/>
<gene>
    <name evidence="1" type="ORF">IAC51_01945</name>
</gene>
<comment type="caution">
    <text evidence="1">The sequence shown here is derived from an EMBL/GenBank/DDBJ whole genome shotgun (WGS) entry which is preliminary data.</text>
</comment>
<protein>
    <submittedName>
        <fullName evidence="1">T9SS type A sorting domain-containing protein</fullName>
    </submittedName>
</protein>
<reference evidence="1" key="2">
    <citation type="journal article" date="2021" name="PeerJ">
        <title>Extensive microbial diversity within the chicken gut microbiome revealed by metagenomics and culture.</title>
        <authorList>
            <person name="Gilroy R."/>
            <person name="Ravi A."/>
            <person name="Getino M."/>
            <person name="Pursley I."/>
            <person name="Horton D.L."/>
            <person name="Alikhan N.F."/>
            <person name="Baker D."/>
            <person name="Gharbi K."/>
            <person name="Hall N."/>
            <person name="Watson M."/>
            <person name="Adriaenssens E.M."/>
            <person name="Foster-Nyarko E."/>
            <person name="Jarju S."/>
            <person name="Secka A."/>
            <person name="Antonio M."/>
            <person name="Oren A."/>
            <person name="Chaudhuri R.R."/>
            <person name="La Ragione R."/>
            <person name="Hildebrand F."/>
            <person name="Pallen M.J."/>
        </authorList>
    </citation>
    <scope>NUCLEOTIDE SEQUENCE</scope>
    <source>
        <strain evidence="1">3924</strain>
    </source>
</reference>
<dbReference type="Proteomes" id="UP000712007">
    <property type="component" value="Unassembled WGS sequence"/>
</dbReference>